<feature type="region of interest" description="Disordered" evidence="1">
    <location>
        <begin position="39"/>
        <end position="88"/>
    </location>
</feature>
<comment type="caution">
    <text evidence="2">The sequence shown here is derived from an EMBL/GenBank/DDBJ whole genome shotgun (WGS) entry which is preliminary data.</text>
</comment>
<evidence type="ECO:0000256" key="1">
    <source>
        <dbReference type="SAM" id="MobiDB-lite"/>
    </source>
</evidence>
<organism evidence="2 3">
    <name type="scientific">Sphingomonas kyeonggiensis</name>
    <dbReference type="NCBI Taxonomy" id="1268553"/>
    <lineage>
        <taxon>Bacteria</taxon>
        <taxon>Pseudomonadati</taxon>
        <taxon>Pseudomonadota</taxon>
        <taxon>Alphaproteobacteria</taxon>
        <taxon>Sphingomonadales</taxon>
        <taxon>Sphingomonadaceae</taxon>
        <taxon>Sphingomonas</taxon>
    </lineage>
</organism>
<dbReference type="EMBL" id="JACHLN010000003">
    <property type="protein sequence ID" value="MBB4839852.1"/>
    <property type="molecule type" value="Genomic_DNA"/>
</dbReference>
<gene>
    <name evidence="2" type="ORF">HNP52_002944</name>
</gene>
<dbReference type="Proteomes" id="UP000575241">
    <property type="component" value="Unassembled WGS sequence"/>
</dbReference>
<protein>
    <submittedName>
        <fullName evidence="2">Uncharacterized protein</fullName>
    </submittedName>
</protein>
<evidence type="ECO:0000313" key="3">
    <source>
        <dbReference type="Proteomes" id="UP000575241"/>
    </source>
</evidence>
<keyword evidence="3" id="KW-1185">Reference proteome</keyword>
<dbReference type="RefSeq" id="WP_184168391.1">
    <property type="nucleotide sequence ID" value="NZ_JACHLN010000003.1"/>
</dbReference>
<sequence length="88" mass="9493">MQKSIIERALELAATGEYARIDHIERKLNAEGYTNVASHLDGPTIRRQLRQVASEARGEPTKRRGRPPASGVLASDASGSDPTDGPLI</sequence>
<proteinExistence type="predicted"/>
<reference evidence="2 3" key="1">
    <citation type="submission" date="2020-08" db="EMBL/GenBank/DDBJ databases">
        <title>Functional genomics of gut bacteria from endangered species of beetles.</title>
        <authorList>
            <person name="Carlos-Shanley C."/>
        </authorList>
    </citation>
    <scope>NUCLEOTIDE SEQUENCE [LARGE SCALE GENOMIC DNA]</scope>
    <source>
        <strain evidence="2 3">S00224</strain>
    </source>
</reference>
<accession>A0A7W7NTD0</accession>
<dbReference type="AlphaFoldDB" id="A0A7W7NTD0"/>
<name>A0A7W7NTD0_9SPHN</name>
<evidence type="ECO:0000313" key="2">
    <source>
        <dbReference type="EMBL" id="MBB4839852.1"/>
    </source>
</evidence>